<protein>
    <submittedName>
        <fullName evidence="1">Uncharacterized protein</fullName>
    </submittedName>
</protein>
<sequence length="210" mass="24243">MQDQNTTGNFNSQYDEIDESFMTLQVQNVKEPSTNITIIDESVSLTSNNRAEHHAVSSDYLTPISSNDDKRIQCDNQDTDVISEVEIPECRRRPESAISDYLIPVNVYTDSNVISRDSSHTSNGQSDDYLHPYTSLINTLQRDAVTADIHRDYQVSTESDEEVNDHKYSHFYEQLRHDLTDRCPMYMLQPCPLQQNISDRTKEKHPQTKH</sequence>
<reference evidence="1 2" key="1">
    <citation type="submission" date="2020-06" db="EMBL/GenBank/DDBJ databases">
        <authorList>
            <person name="Li R."/>
            <person name="Bekaert M."/>
        </authorList>
    </citation>
    <scope>NUCLEOTIDE SEQUENCE [LARGE SCALE GENOMIC DNA]</scope>
    <source>
        <strain evidence="2">wild</strain>
    </source>
</reference>
<evidence type="ECO:0000313" key="1">
    <source>
        <dbReference type="EMBL" id="CAC5383316.1"/>
    </source>
</evidence>
<keyword evidence="2" id="KW-1185">Reference proteome</keyword>
<dbReference type="Proteomes" id="UP000507470">
    <property type="component" value="Unassembled WGS sequence"/>
</dbReference>
<dbReference type="OrthoDB" id="10335029at2759"/>
<accession>A0A6J8BI61</accession>
<gene>
    <name evidence="1" type="ORF">MCOR_19080</name>
</gene>
<dbReference type="EMBL" id="CACVKT020003358">
    <property type="protein sequence ID" value="CAC5383316.1"/>
    <property type="molecule type" value="Genomic_DNA"/>
</dbReference>
<dbReference type="AlphaFoldDB" id="A0A6J8BI61"/>
<evidence type="ECO:0000313" key="2">
    <source>
        <dbReference type="Proteomes" id="UP000507470"/>
    </source>
</evidence>
<name>A0A6J8BI61_MYTCO</name>
<proteinExistence type="predicted"/>
<organism evidence="1 2">
    <name type="scientific">Mytilus coruscus</name>
    <name type="common">Sea mussel</name>
    <dbReference type="NCBI Taxonomy" id="42192"/>
    <lineage>
        <taxon>Eukaryota</taxon>
        <taxon>Metazoa</taxon>
        <taxon>Spiralia</taxon>
        <taxon>Lophotrochozoa</taxon>
        <taxon>Mollusca</taxon>
        <taxon>Bivalvia</taxon>
        <taxon>Autobranchia</taxon>
        <taxon>Pteriomorphia</taxon>
        <taxon>Mytilida</taxon>
        <taxon>Mytiloidea</taxon>
        <taxon>Mytilidae</taxon>
        <taxon>Mytilinae</taxon>
        <taxon>Mytilus</taxon>
    </lineage>
</organism>